<evidence type="ECO:0000256" key="1">
    <source>
        <dbReference type="ARBA" id="ARBA00005578"/>
    </source>
</evidence>
<dbReference type="EMBL" id="JBHUHX010000002">
    <property type="protein sequence ID" value="MFD2110421.1"/>
    <property type="molecule type" value="Genomic_DNA"/>
</dbReference>
<organism evidence="3 4">
    <name type="scientific">Thiorhodococcus fuscus</name>
    <dbReference type="NCBI Taxonomy" id="527200"/>
    <lineage>
        <taxon>Bacteria</taxon>
        <taxon>Pseudomonadati</taxon>
        <taxon>Pseudomonadota</taxon>
        <taxon>Gammaproteobacteria</taxon>
        <taxon>Chromatiales</taxon>
        <taxon>Chromatiaceae</taxon>
        <taxon>Thiorhodococcus</taxon>
    </lineage>
</organism>
<protein>
    <submittedName>
        <fullName evidence="3">BolA family protein</fullName>
    </submittedName>
</protein>
<comment type="caution">
    <text evidence="3">The sequence shown here is derived from an EMBL/GenBank/DDBJ whole genome shotgun (WGS) entry which is preliminary data.</text>
</comment>
<dbReference type="PANTHER" id="PTHR46229">
    <property type="entry name" value="BOLA TRANSCRIPTION REGULATOR"/>
    <property type="match status" value="1"/>
</dbReference>
<dbReference type="RefSeq" id="WP_386021932.1">
    <property type="nucleotide sequence ID" value="NZ_JBHUHX010000002.1"/>
</dbReference>
<dbReference type="Gene3D" id="3.30.300.90">
    <property type="entry name" value="BolA-like"/>
    <property type="match status" value="1"/>
</dbReference>
<evidence type="ECO:0000313" key="3">
    <source>
        <dbReference type="EMBL" id="MFD2110421.1"/>
    </source>
</evidence>
<reference evidence="4" key="1">
    <citation type="journal article" date="2019" name="Int. J. Syst. Evol. Microbiol.">
        <title>The Global Catalogue of Microorganisms (GCM) 10K type strain sequencing project: providing services to taxonomists for standard genome sequencing and annotation.</title>
        <authorList>
            <consortium name="The Broad Institute Genomics Platform"/>
            <consortium name="The Broad Institute Genome Sequencing Center for Infectious Disease"/>
            <person name="Wu L."/>
            <person name="Ma J."/>
        </authorList>
    </citation>
    <scope>NUCLEOTIDE SEQUENCE [LARGE SCALE GENOMIC DNA]</scope>
    <source>
        <strain evidence="4">KACC 12597</strain>
    </source>
</reference>
<keyword evidence="4" id="KW-1185">Reference proteome</keyword>
<dbReference type="SUPFAM" id="SSF82657">
    <property type="entry name" value="BolA-like"/>
    <property type="match status" value="1"/>
</dbReference>
<dbReference type="InterPro" id="IPR036065">
    <property type="entry name" value="BolA-like_sf"/>
</dbReference>
<dbReference type="PANTHER" id="PTHR46229:SF2">
    <property type="entry name" value="BOLA-LIKE PROTEIN 1"/>
    <property type="match status" value="1"/>
</dbReference>
<comment type="similarity">
    <text evidence="1 2">Belongs to the BolA/IbaG family.</text>
</comment>
<proteinExistence type="inferred from homology"/>
<evidence type="ECO:0000256" key="2">
    <source>
        <dbReference type="RuleBase" id="RU003860"/>
    </source>
</evidence>
<name>A0ABW4Y2K8_9GAMM</name>
<accession>A0ABW4Y2K8</accession>
<dbReference type="Proteomes" id="UP001597337">
    <property type="component" value="Unassembled WGS sequence"/>
</dbReference>
<dbReference type="Pfam" id="PF01722">
    <property type="entry name" value="BolA"/>
    <property type="match status" value="1"/>
</dbReference>
<gene>
    <name evidence="3" type="ORF">ACFSJC_01030</name>
</gene>
<dbReference type="InterPro" id="IPR050961">
    <property type="entry name" value="BolA/IbaG_stress_morph_reg"/>
</dbReference>
<evidence type="ECO:0000313" key="4">
    <source>
        <dbReference type="Proteomes" id="UP001597337"/>
    </source>
</evidence>
<sequence length="81" mass="8498">METEAVADLIRAGIPGADVRVSGDDGGHFEAIIVSEIFEGMAPIKRERLVMEAVREQVASGELHALSVKARTPAQQAAIGG</sequence>
<dbReference type="InterPro" id="IPR002634">
    <property type="entry name" value="BolA"/>
</dbReference>